<reference evidence="2 3" key="1">
    <citation type="journal article" date="2013" name="Genome Announc.">
        <title>Draft Genome Sequence of Strain JLT2015T, Belonging to the Family Sphingomonadaceae of the Alphaproteobacteria.</title>
        <authorList>
            <person name="Tang K."/>
            <person name="Liu K."/>
            <person name="Li S."/>
            <person name="Jiao N."/>
        </authorList>
    </citation>
    <scope>NUCLEOTIDE SEQUENCE [LARGE SCALE GENOMIC DNA]</scope>
    <source>
        <strain evidence="2 3">JLT2015</strain>
    </source>
</reference>
<name>M2S911_9SPHN</name>
<dbReference type="EMBL" id="AMRV01000014">
    <property type="protein sequence ID" value="EMD81835.1"/>
    <property type="molecule type" value="Genomic_DNA"/>
</dbReference>
<keyword evidence="1" id="KW-0732">Signal</keyword>
<evidence type="ECO:0000256" key="1">
    <source>
        <dbReference type="SAM" id="SignalP"/>
    </source>
</evidence>
<sequence length="182" mass="18602">MTNRIGLAAGMAMATLLASMPAAAQDARHPAIAEYGAISPLDNTANRPAPDDDMRVLFEISADGKGPGGANSSLEKVARYLNLLASAGNTPEAGDVKVIIHGPATPLVLADPAYRERFGSANPNTGMIAALQGAGVDIHVCGQALAGNDIVPDAVNPAVTVDLSAITTLVLLQRQGWPVISD</sequence>
<comment type="caution">
    <text evidence="2">The sequence shown here is derived from an EMBL/GenBank/DDBJ whole genome shotgun (WGS) entry which is preliminary data.</text>
</comment>
<dbReference type="Gene3D" id="3.40.1260.10">
    <property type="entry name" value="DsrEFH-like"/>
    <property type="match status" value="1"/>
</dbReference>
<dbReference type="PANTHER" id="PTHR37691">
    <property type="entry name" value="BLR3518 PROTEIN"/>
    <property type="match status" value="1"/>
</dbReference>
<accession>M2S911</accession>
<dbReference type="InterPro" id="IPR027396">
    <property type="entry name" value="DsrEFH-like"/>
</dbReference>
<evidence type="ECO:0000313" key="3">
    <source>
        <dbReference type="Proteomes" id="UP000011717"/>
    </source>
</evidence>
<dbReference type="AlphaFoldDB" id="M2S911"/>
<dbReference type="RefSeq" id="WP_008603781.1">
    <property type="nucleotide sequence ID" value="NZ_AMRV01000014.1"/>
</dbReference>
<feature type="chain" id="PRO_5004025137" evidence="1">
    <location>
        <begin position="25"/>
        <end position="182"/>
    </location>
</feature>
<dbReference type="PANTHER" id="PTHR37691:SF1">
    <property type="entry name" value="BLR3518 PROTEIN"/>
    <property type="match status" value="1"/>
</dbReference>
<protein>
    <submittedName>
        <fullName evidence="2">Uncharacterized protein</fullName>
    </submittedName>
</protein>
<proteinExistence type="predicted"/>
<keyword evidence="3" id="KW-1185">Reference proteome</keyword>
<dbReference type="Proteomes" id="UP000011717">
    <property type="component" value="Unassembled WGS sequence"/>
</dbReference>
<evidence type="ECO:0000313" key="2">
    <source>
        <dbReference type="EMBL" id="EMD81835.1"/>
    </source>
</evidence>
<organism evidence="2 3">
    <name type="scientific">Pacificimonas flava</name>
    <dbReference type="NCBI Taxonomy" id="1234595"/>
    <lineage>
        <taxon>Bacteria</taxon>
        <taxon>Pseudomonadati</taxon>
        <taxon>Pseudomonadota</taxon>
        <taxon>Alphaproteobacteria</taxon>
        <taxon>Sphingomonadales</taxon>
        <taxon>Sphingosinicellaceae</taxon>
        <taxon>Pacificimonas</taxon>
    </lineage>
</organism>
<feature type="signal peptide" evidence="1">
    <location>
        <begin position="1"/>
        <end position="24"/>
    </location>
</feature>
<gene>
    <name evidence="2" type="ORF">C725_2817</name>
</gene>
<dbReference type="SUPFAM" id="SSF75169">
    <property type="entry name" value="DsrEFH-like"/>
    <property type="match status" value="1"/>
</dbReference>
<dbReference type="Pfam" id="PF02635">
    <property type="entry name" value="DsrE"/>
    <property type="match status" value="1"/>
</dbReference>
<dbReference type="InterPro" id="IPR003787">
    <property type="entry name" value="Sulphur_relay_DsrE/F-like"/>
</dbReference>